<evidence type="ECO:0000313" key="3">
    <source>
        <dbReference type="Proteomes" id="UP000694424"/>
    </source>
</evidence>
<reference evidence="2" key="2">
    <citation type="submission" date="2025-09" db="UniProtKB">
        <authorList>
            <consortium name="Ensembl"/>
        </authorList>
    </citation>
    <scope>IDENTIFICATION</scope>
</reference>
<reference evidence="2" key="1">
    <citation type="submission" date="2025-08" db="UniProtKB">
        <authorList>
            <consortium name="Ensembl"/>
        </authorList>
    </citation>
    <scope>IDENTIFICATION</scope>
</reference>
<dbReference type="Ensembl" id="ENSAOWT00000003367.1">
    <property type="protein sequence ID" value="ENSAOWP00000002934.1"/>
    <property type="gene ID" value="ENSAOWG00000002100.1"/>
</dbReference>
<proteinExistence type="predicted"/>
<feature type="region of interest" description="Disordered" evidence="1">
    <location>
        <begin position="1"/>
        <end position="46"/>
    </location>
</feature>
<protein>
    <submittedName>
        <fullName evidence="2">Uncharacterized protein</fullName>
    </submittedName>
</protein>
<dbReference type="Proteomes" id="UP000694424">
    <property type="component" value="Unplaced"/>
</dbReference>
<keyword evidence="3" id="KW-1185">Reference proteome</keyword>
<organism evidence="2 3">
    <name type="scientific">Apteryx owenii</name>
    <name type="common">Little spotted kiwi</name>
    <dbReference type="NCBI Taxonomy" id="8824"/>
    <lineage>
        <taxon>Eukaryota</taxon>
        <taxon>Metazoa</taxon>
        <taxon>Chordata</taxon>
        <taxon>Craniata</taxon>
        <taxon>Vertebrata</taxon>
        <taxon>Euteleostomi</taxon>
        <taxon>Archelosauria</taxon>
        <taxon>Archosauria</taxon>
        <taxon>Dinosauria</taxon>
        <taxon>Saurischia</taxon>
        <taxon>Theropoda</taxon>
        <taxon>Coelurosauria</taxon>
        <taxon>Aves</taxon>
        <taxon>Palaeognathae</taxon>
        <taxon>Apterygiformes</taxon>
        <taxon>Apterygidae</taxon>
        <taxon>Apteryx</taxon>
    </lineage>
</organism>
<evidence type="ECO:0000313" key="2">
    <source>
        <dbReference type="Ensembl" id="ENSAOWP00000002934.1"/>
    </source>
</evidence>
<evidence type="ECO:0000256" key="1">
    <source>
        <dbReference type="SAM" id="MobiDB-lite"/>
    </source>
</evidence>
<sequence>ANSRSSPRSCAARGCRPLSPSPPASSSPAGSTRRSGRDPPPLREGACLPRAAPLTCGLRAAACCTRSVTARSAGPSPCPAAMPALHIPRQAPAAFRHTRAPLRFPPPPRMVTR</sequence>
<dbReference type="AlphaFoldDB" id="A0A8B9P1F9"/>
<name>A0A8B9P1F9_APTOW</name>
<accession>A0A8B9P1F9</accession>